<feature type="compositionally biased region" description="Basic residues" evidence="1">
    <location>
        <begin position="102"/>
        <end position="112"/>
    </location>
</feature>
<gene>
    <name evidence="3" type="ORF">X798_05997</name>
</gene>
<evidence type="ECO:0000313" key="3">
    <source>
        <dbReference type="EMBL" id="OZC07021.1"/>
    </source>
</evidence>
<dbReference type="EMBL" id="KZ270047">
    <property type="protein sequence ID" value="OZC07021.1"/>
    <property type="molecule type" value="Genomic_DNA"/>
</dbReference>
<keyword evidence="2" id="KW-0472">Membrane</keyword>
<dbReference type="OrthoDB" id="5874474at2759"/>
<feature type="region of interest" description="Disordered" evidence="1">
    <location>
        <begin position="99"/>
        <end position="119"/>
    </location>
</feature>
<name>A0A238BNQ0_9BILA</name>
<accession>A0A238BNQ0</accession>
<keyword evidence="2" id="KW-0812">Transmembrane</keyword>
<feature type="transmembrane region" description="Helical" evidence="2">
    <location>
        <begin position="47"/>
        <end position="67"/>
    </location>
</feature>
<dbReference type="AlphaFoldDB" id="A0A238BNQ0"/>
<keyword evidence="2" id="KW-1133">Transmembrane helix</keyword>
<sequence>MNKLNSHNSAGRFDDQNSSQHLSYQQEKLNGDLLWIANGNSMLRASLILLTIVIILFTVMKICKVAYQMQFGHHRKQKTRKSTEIPQISVQTDSTDYSFFPNKKRNQKKHTLARTSRAW</sequence>
<evidence type="ECO:0000313" key="4">
    <source>
        <dbReference type="Proteomes" id="UP000242913"/>
    </source>
</evidence>
<evidence type="ECO:0000256" key="2">
    <source>
        <dbReference type="SAM" id="Phobius"/>
    </source>
</evidence>
<reference evidence="3 4" key="1">
    <citation type="submission" date="2015-12" db="EMBL/GenBank/DDBJ databases">
        <title>Draft genome of the nematode, Onchocerca flexuosa.</title>
        <authorList>
            <person name="Mitreva M."/>
        </authorList>
    </citation>
    <scope>NUCLEOTIDE SEQUENCE [LARGE SCALE GENOMIC DNA]</scope>
    <source>
        <strain evidence="3">Red Deer</strain>
    </source>
</reference>
<evidence type="ECO:0000256" key="1">
    <source>
        <dbReference type="SAM" id="MobiDB-lite"/>
    </source>
</evidence>
<protein>
    <submittedName>
        <fullName evidence="3">Uncharacterized protein</fullName>
    </submittedName>
</protein>
<keyword evidence="4" id="KW-1185">Reference proteome</keyword>
<dbReference type="Proteomes" id="UP000242913">
    <property type="component" value="Unassembled WGS sequence"/>
</dbReference>
<proteinExistence type="predicted"/>
<organism evidence="3 4">
    <name type="scientific">Onchocerca flexuosa</name>
    <dbReference type="NCBI Taxonomy" id="387005"/>
    <lineage>
        <taxon>Eukaryota</taxon>
        <taxon>Metazoa</taxon>
        <taxon>Ecdysozoa</taxon>
        <taxon>Nematoda</taxon>
        <taxon>Chromadorea</taxon>
        <taxon>Rhabditida</taxon>
        <taxon>Spirurina</taxon>
        <taxon>Spiruromorpha</taxon>
        <taxon>Filarioidea</taxon>
        <taxon>Onchocercidae</taxon>
        <taxon>Onchocerca</taxon>
    </lineage>
</organism>